<name>A0A017T6A8_9BACT</name>
<organism evidence="2 3">
    <name type="scientific">Chondromyces apiculatus DSM 436</name>
    <dbReference type="NCBI Taxonomy" id="1192034"/>
    <lineage>
        <taxon>Bacteria</taxon>
        <taxon>Pseudomonadati</taxon>
        <taxon>Myxococcota</taxon>
        <taxon>Polyangia</taxon>
        <taxon>Polyangiales</taxon>
        <taxon>Polyangiaceae</taxon>
        <taxon>Chondromyces</taxon>
    </lineage>
</organism>
<reference evidence="2 3" key="1">
    <citation type="submission" date="2013-05" db="EMBL/GenBank/DDBJ databases">
        <title>Genome assembly of Chondromyces apiculatus DSM 436.</title>
        <authorList>
            <person name="Sharma G."/>
            <person name="Khatri I."/>
            <person name="Kaur C."/>
            <person name="Mayilraj S."/>
            <person name="Subramanian S."/>
        </authorList>
    </citation>
    <scope>NUCLEOTIDE SEQUENCE [LARGE SCALE GENOMIC DNA]</scope>
    <source>
        <strain evidence="2 3">DSM 436</strain>
    </source>
</reference>
<dbReference type="AlphaFoldDB" id="A0A017T6A8"/>
<dbReference type="Proteomes" id="UP000019678">
    <property type="component" value="Unassembled WGS sequence"/>
</dbReference>
<protein>
    <submittedName>
        <fullName evidence="2">Uncharacterized protein</fullName>
    </submittedName>
</protein>
<accession>A0A017T6A8</accession>
<evidence type="ECO:0000256" key="1">
    <source>
        <dbReference type="SAM" id="MobiDB-lite"/>
    </source>
</evidence>
<gene>
    <name evidence="2" type="ORF">CAP_4240</name>
</gene>
<sequence length="64" mass="6666">MGAGAVHPDRSSPSSPRMNAEGRPTSGNAKELVRQDTARPPAHPPRVRCASGAHDDALRGRGTP</sequence>
<dbReference type="EMBL" id="ASRX01000030">
    <property type="protein sequence ID" value="EYF04764.1"/>
    <property type="molecule type" value="Genomic_DNA"/>
</dbReference>
<evidence type="ECO:0000313" key="2">
    <source>
        <dbReference type="EMBL" id="EYF04764.1"/>
    </source>
</evidence>
<feature type="compositionally biased region" description="Basic and acidic residues" evidence="1">
    <location>
        <begin position="53"/>
        <end position="64"/>
    </location>
</feature>
<comment type="caution">
    <text evidence="2">The sequence shown here is derived from an EMBL/GenBank/DDBJ whole genome shotgun (WGS) entry which is preliminary data.</text>
</comment>
<keyword evidence="3" id="KW-1185">Reference proteome</keyword>
<proteinExistence type="predicted"/>
<feature type="region of interest" description="Disordered" evidence="1">
    <location>
        <begin position="1"/>
        <end position="64"/>
    </location>
</feature>
<evidence type="ECO:0000313" key="3">
    <source>
        <dbReference type="Proteomes" id="UP000019678"/>
    </source>
</evidence>